<sequence>MPLVLSRRTMPQLPSDVWAIVLCWLVSNHGTLSLKPSTLVSRGIGREADRLLWENLKIESLGALITLSRMILARARISLHLSTLCVQTTAPDCMAFKPMDIIQVQQALMRCTKLSALELWIGPGASGVELIRELDIPSLHAFSADLMVDTHLLRFLERHPSIRELHIVLRRPVSHLKVWANYGLSQDMAIADALRLIDCMRLSTTGIVSFRFEDGPPYTPAIHQYGASFSQHMKLLGLLFIDRKSLQIIQFDNAMANQRTSSEQRDFVLRLGQAFKYLRLVSFSDLEVSSTGETRSLGQQTGGFASEGSSRTPTSPKQSGWPVGARHGPGSAEEHKARPINSTTGDESARLLVSNLHYEVTEKDLSMIFGTIGTLSCEPTIRYDRSGRSTGVANVTFTHARDAKLAQKQLDGVMAKGEAMVVKLDSPPPGSRHQPTGRNATNTLLSRMEKKPLVDRLAEGAREASKKNTNDKAGPGPGPARSVRGKGKRQEEKDPEPNLLPRLPKI</sequence>
<dbReference type="GO" id="GO:0005634">
    <property type="term" value="C:nucleus"/>
    <property type="evidence" value="ECO:0007669"/>
    <property type="project" value="TreeGrafter"/>
</dbReference>
<evidence type="ECO:0000313" key="6">
    <source>
        <dbReference type="Proteomes" id="UP000614334"/>
    </source>
</evidence>
<dbReference type="GO" id="GO:0006406">
    <property type="term" value="P:mRNA export from nucleus"/>
    <property type="evidence" value="ECO:0007669"/>
    <property type="project" value="TreeGrafter"/>
</dbReference>
<feature type="region of interest" description="Disordered" evidence="3">
    <location>
        <begin position="292"/>
        <end position="344"/>
    </location>
</feature>
<dbReference type="InterPro" id="IPR035979">
    <property type="entry name" value="RBD_domain_sf"/>
</dbReference>
<dbReference type="GO" id="GO:0003729">
    <property type="term" value="F:mRNA binding"/>
    <property type="evidence" value="ECO:0007669"/>
    <property type="project" value="TreeGrafter"/>
</dbReference>
<dbReference type="AlphaFoldDB" id="A0A8H7IKT6"/>
<dbReference type="InterPro" id="IPR012677">
    <property type="entry name" value="Nucleotide-bd_a/b_plait_sf"/>
</dbReference>
<feature type="domain" description="RRM" evidence="4">
    <location>
        <begin position="349"/>
        <end position="427"/>
    </location>
</feature>
<evidence type="ECO:0000256" key="3">
    <source>
        <dbReference type="SAM" id="MobiDB-lite"/>
    </source>
</evidence>
<dbReference type="PANTHER" id="PTHR19965">
    <property type="entry name" value="RNA AND EXPORT FACTOR BINDING PROTEIN"/>
    <property type="match status" value="1"/>
</dbReference>
<comment type="caution">
    <text evidence="5">The sequence shown here is derived from an EMBL/GenBank/DDBJ whole genome shotgun (WGS) entry which is preliminary data.</text>
</comment>
<protein>
    <submittedName>
        <fullName evidence="5">C-terminal duplication domain of Friend of PRMT1</fullName>
    </submittedName>
</protein>
<evidence type="ECO:0000256" key="2">
    <source>
        <dbReference type="PROSITE-ProRule" id="PRU00176"/>
    </source>
</evidence>
<feature type="compositionally biased region" description="Polar residues" evidence="3">
    <location>
        <begin position="433"/>
        <end position="445"/>
    </location>
</feature>
<feature type="region of interest" description="Disordered" evidence="3">
    <location>
        <begin position="423"/>
        <end position="506"/>
    </location>
</feature>
<dbReference type="PROSITE" id="PS50102">
    <property type="entry name" value="RRM"/>
    <property type="match status" value="1"/>
</dbReference>
<proteinExistence type="predicted"/>
<dbReference type="Proteomes" id="UP000614334">
    <property type="component" value="Unassembled WGS sequence"/>
</dbReference>
<dbReference type="CDD" id="cd12418">
    <property type="entry name" value="RRM_Aly_REF_like"/>
    <property type="match status" value="1"/>
</dbReference>
<dbReference type="Pfam" id="PF00076">
    <property type="entry name" value="RRM_1"/>
    <property type="match status" value="1"/>
</dbReference>
<dbReference type="InterPro" id="IPR000504">
    <property type="entry name" value="RRM_dom"/>
</dbReference>
<dbReference type="Gene3D" id="3.30.70.330">
    <property type="match status" value="1"/>
</dbReference>
<dbReference type="SMART" id="SM00360">
    <property type="entry name" value="RRM"/>
    <property type="match status" value="1"/>
</dbReference>
<evidence type="ECO:0000259" key="4">
    <source>
        <dbReference type="PROSITE" id="PS50102"/>
    </source>
</evidence>
<keyword evidence="1 2" id="KW-0694">RNA-binding</keyword>
<reference evidence="5" key="1">
    <citation type="submission" date="2020-09" db="EMBL/GenBank/DDBJ databases">
        <title>Comparative genome analyses of four rice-infecting Rhizoctonia solani isolates reveal extensive enrichment of homogalacturonan modification genes.</title>
        <authorList>
            <person name="Lee D.-Y."/>
            <person name="Jeon J."/>
            <person name="Kim K.-T."/>
            <person name="Cheong K."/>
            <person name="Song H."/>
            <person name="Choi G."/>
            <person name="Ko J."/>
            <person name="Opiyo S.O."/>
            <person name="Zuo S."/>
            <person name="Madhav S."/>
            <person name="Lee Y.-H."/>
            <person name="Wang G.-L."/>
        </authorList>
    </citation>
    <scope>NUCLEOTIDE SEQUENCE</scope>
    <source>
        <strain evidence="5">AG1-IA B2</strain>
    </source>
</reference>
<feature type="compositionally biased region" description="Basic and acidic residues" evidence="3">
    <location>
        <begin position="447"/>
        <end position="470"/>
    </location>
</feature>
<dbReference type="EMBL" id="JACYCF010000001">
    <property type="protein sequence ID" value="KAF8761168.1"/>
    <property type="molecule type" value="Genomic_DNA"/>
</dbReference>
<dbReference type="SUPFAM" id="SSF54928">
    <property type="entry name" value="RNA-binding domain, RBD"/>
    <property type="match status" value="1"/>
</dbReference>
<feature type="compositionally biased region" description="Polar residues" evidence="3">
    <location>
        <begin position="292"/>
        <end position="318"/>
    </location>
</feature>
<dbReference type="PANTHER" id="PTHR19965:SF35">
    <property type="entry name" value="RNA ANNEALING PROTEIN YRA1"/>
    <property type="match status" value="1"/>
</dbReference>
<evidence type="ECO:0000313" key="5">
    <source>
        <dbReference type="EMBL" id="KAF8761168.1"/>
    </source>
</evidence>
<evidence type="ECO:0000256" key="1">
    <source>
        <dbReference type="ARBA" id="ARBA00022884"/>
    </source>
</evidence>
<accession>A0A8H7IKT6</accession>
<organism evidence="5 6">
    <name type="scientific">Rhizoctonia solani</name>
    <dbReference type="NCBI Taxonomy" id="456999"/>
    <lineage>
        <taxon>Eukaryota</taxon>
        <taxon>Fungi</taxon>
        <taxon>Dikarya</taxon>
        <taxon>Basidiomycota</taxon>
        <taxon>Agaricomycotina</taxon>
        <taxon>Agaricomycetes</taxon>
        <taxon>Cantharellales</taxon>
        <taxon>Ceratobasidiaceae</taxon>
        <taxon>Rhizoctonia</taxon>
    </lineage>
</organism>
<gene>
    <name evidence="5" type="ORF">RHS01_00840</name>
</gene>
<name>A0A8H7IKT6_9AGAM</name>
<dbReference type="InterPro" id="IPR051229">
    <property type="entry name" value="ALYREF_mRNA_export"/>
</dbReference>